<dbReference type="PANTHER" id="PTHR43903">
    <property type="entry name" value="NEUROLIGIN"/>
    <property type="match status" value="1"/>
</dbReference>
<dbReference type="Pfam" id="PF00135">
    <property type="entry name" value="COesterase"/>
    <property type="match status" value="2"/>
</dbReference>
<feature type="region of interest" description="Disordered" evidence="3">
    <location>
        <begin position="756"/>
        <end position="822"/>
    </location>
</feature>
<dbReference type="SUPFAM" id="SSF53474">
    <property type="entry name" value="alpha/beta-Hydrolases"/>
    <property type="match status" value="1"/>
</dbReference>
<dbReference type="AlphaFoldDB" id="A0AA85K8K3"/>
<dbReference type="Gene3D" id="3.40.50.1820">
    <property type="entry name" value="alpha/beta hydrolase"/>
    <property type="match status" value="1"/>
</dbReference>
<feature type="compositionally biased region" description="Low complexity" evidence="3">
    <location>
        <begin position="700"/>
        <end position="713"/>
    </location>
</feature>
<keyword evidence="2" id="KW-0732">Signal</keyword>
<evidence type="ECO:0000313" key="7">
    <source>
        <dbReference type="WBParaSite" id="TREG1_80470.1"/>
    </source>
</evidence>
<evidence type="ECO:0000256" key="2">
    <source>
        <dbReference type="ARBA" id="ARBA00022729"/>
    </source>
</evidence>
<organism evidence="6 7">
    <name type="scientific">Trichobilharzia regenti</name>
    <name type="common">Nasal bird schistosome</name>
    <dbReference type="NCBI Taxonomy" id="157069"/>
    <lineage>
        <taxon>Eukaryota</taxon>
        <taxon>Metazoa</taxon>
        <taxon>Spiralia</taxon>
        <taxon>Lophotrochozoa</taxon>
        <taxon>Platyhelminthes</taxon>
        <taxon>Trematoda</taxon>
        <taxon>Digenea</taxon>
        <taxon>Strigeidida</taxon>
        <taxon>Schistosomatoidea</taxon>
        <taxon>Schistosomatidae</taxon>
        <taxon>Trichobilharzia</taxon>
    </lineage>
</organism>
<evidence type="ECO:0000313" key="6">
    <source>
        <dbReference type="Proteomes" id="UP000050795"/>
    </source>
</evidence>
<dbReference type="WBParaSite" id="TREG1_80470.1">
    <property type="protein sequence ID" value="TREG1_80470.1"/>
    <property type="gene ID" value="TREG1_80470"/>
</dbReference>
<feature type="region of interest" description="Disordered" evidence="3">
    <location>
        <begin position="836"/>
        <end position="865"/>
    </location>
</feature>
<evidence type="ECO:0000256" key="1">
    <source>
        <dbReference type="ARBA" id="ARBA00005964"/>
    </source>
</evidence>
<keyword evidence="4" id="KW-0812">Transmembrane</keyword>
<dbReference type="InterPro" id="IPR019819">
    <property type="entry name" value="Carboxylesterase_B_CS"/>
</dbReference>
<evidence type="ECO:0000259" key="5">
    <source>
        <dbReference type="Pfam" id="PF00135"/>
    </source>
</evidence>
<feature type="domain" description="Carboxylesterase type B" evidence="5">
    <location>
        <begin position="35"/>
        <end position="272"/>
    </location>
</feature>
<dbReference type="InterPro" id="IPR002018">
    <property type="entry name" value="CarbesteraseB"/>
</dbReference>
<accession>A0AA85K8K3</accession>
<dbReference type="Proteomes" id="UP000050795">
    <property type="component" value="Unassembled WGS sequence"/>
</dbReference>
<sequence>MVVPYEAGMGKFIGFSTTINYDYTWSQWPPIKGRLVNVFLGIPYAAPPVEGQRFRMPVPAFLDTRFPWFAKRFRSACMQPPIWINRFMPGFKDINEDCLYLNIYYPNRTWEDPNTRYPVIVHIHGGSYVYGSSHMYPGLALASKGVVVVTFNYRLGPFGFLSTGDYASIGNYGLWDQLLAITWVKENIAWFHGDPEKITIMGESAGAASVGLHLISPLTRERYLFNQAIMMSGSDLSDWAFSDPMKVRTRYYAIELGRRLGCPSVQSKEVIQLQEAMYNGYLRYIYKDQYAFKQAFDESYVKQYLNIPYAEQTDAYAVVSCLRYDKKAEEINNIVRDIIPLRGAPTFVWTPVVDGTSGFFPRTPSKERTLGNFAKLPLLAGVVQDEGSLTFQFYLSRTENGNYVIGNLTDDVVKRIIGMWLIKMNVLRYNQTAEELYNRYTYWQNLDNNTARWKRAVDLMSDLLISSPLDAVVKYHANHSPPVYFYEFAYSSRNDKEATPETGIYHGIELPFLFGFPFMNKSIWSELFGEGSVLPKCASEVYDYPHDTNMSEFLLDLWTNFVKYGNPTPEKVKNINWSRFRQPEEAYLRIQLNSSIKYHYRSSDMAFWQNRFESLAEPLPASPPIYRSPLIDIRLATVILSCLLAIALISIIIIIILLIRRPNPKHFKSNIRYTTPGSEFHASFKDSFANSNIYSSITPTPITATTTTPTPSSVYPHHHQQQQQRPPSTFNYFTNKENKLQTASSLARTNDPLASLLTVNKHPPPPPIPSPQQQQYYDRRSSSSESSNGSLSLISSSSPPPPPSTSRRRQMKQKHDENKPVMKGVNECLVMNRLNQQDPQPYDPLLHTNDNNNNNNPYKPYITDV</sequence>
<keyword evidence="4" id="KW-1133">Transmembrane helix</keyword>
<reference evidence="6" key="1">
    <citation type="submission" date="2022-06" db="EMBL/GenBank/DDBJ databases">
        <authorList>
            <person name="Berger JAMES D."/>
            <person name="Berger JAMES D."/>
        </authorList>
    </citation>
    <scope>NUCLEOTIDE SEQUENCE [LARGE SCALE GENOMIC DNA]</scope>
</reference>
<evidence type="ECO:0000256" key="3">
    <source>
        <dbReference type="SAM" id="MobiDB-lite"/>
    </source>
</evidence>
<dbReference type="InterPro" id="IPR029058">
    <property type="entry name" value="AB_hydrolase_fold"/>
</dbReference>
<evidence type="ECO:0000256" key="4">
    <source>
        <dbReference type="SAM" id="Phobius"/>
    </source>
</evidence>
<dbReference type="PROSITE" id="PS00941">
    <property type="entry name" value="CARBOXYLESTERASE_B_2"/>
    <property type="match status" value="1"/>
</dbReference>
<keyword evidence="4" id="KW-0472">Membrane</keyword>
<name>A0AA85K8K3_TRIRE</name>
<feature type="domain" description="Carboxylesterase type B" evidence="5">
    <location>
        <begin position="310"/>
        <end position="608"/>
    </location>
</feature>
<keyword evidence="6" id="KW-1185">Reference proteome</keyword>
<dbReference type="InterPro" id="IPR051093">
    <property type="entry name" value="Neuroligin/BSAL"/>
</dbReference>
<feature type="region of interest" description="Disordered" evidence="3">
    <location>
        <begin position="700"/>
        <end position="732"/>
    </location>
</feature>
<proteinExistence type="inferred from homology"/>
<reference evidence="7" key="2">
    <citation type="submission" date="2023-11" db="UniProtKB">
        <authorList>
            <consortium name="WormBaseParasite"/>
        </authorList>
    </citation>
    <scope>IDENTIFICATION</scope>
</reference>
<protein>
    <recommendedName>
        <fullName evidence="5">Carboxylesterase type B domain-containing protein</fullName>
    </recommendedName>
</protein>
<feature type="compositionally biased region" description="Low complexity" evidence="3">
    <location>
        <begin position="783"/>
        <end position="797"/>
    </location>
</feature>
<comment type="similarity">
    <text evidence="1">Belongs to the type-B carboxylesterase/lipase family.</text>
</comment>
<feature type="transmembrane region" description="Helical" evidence="4">
    <location>
        <begin position="635"/>
        <end position="659"/>
    </location>
</feature>